<dbReference type="RefSeq" id="WP_036808527.1">
    <property type="nucleotide sequence ID" value="NZ_CP051177.1"/>
</dbReference>
<keyword evidence="1" id="KW-1133">Transmembrane helix</keyword>
<reference evidence="3" key="1">
    <citation type="submission" date="2020-06" db="EMBL/GenBank/DDBJ databases">
        <title>Isolation of Planomicrobium glaciei.</title>
        <authorList>
            <person name="Malisova L."/>
            <person name="Safrankova R."/>
            <person name="Jakubu V."/>
            <person name="Spanelova P."/>
        </authorList>
    </citation>
    <scope>NUCLEOTIDE SEQUENCE [LARGE SCALE GENOMIC DNA]</scope>
    <source>
        <strain evidence="3">NRL-ATB46093</strain>
    </source>
</reference>
<dbReference type="Proteomes" id="UP000509222">
    <property type="component" value="Chromosome"/>
</dbReference>
<proteinExistence type="predicted"/>
<organism evidence="2 3">
    <name type="scientific">Planococcus glaciei</name>
    <dbReference type="NCBI Taxonomy" id="459472"/>
    <lineage>
        <taxon>Bacteria</taxon>
        <taxon>Bacillati</taxon>
        <taxon>Bacillota</taxon>
        <taxon>Bacilli</taxon>
        <taxon>Bacillales</taxon>
        <taxon>Caryophanaceae</taxon>
        <taxon>Planococcus</taxon>
    </lineage>
</organism>
<evidence type="ECO:0000256" key="1">
    <source>
        <dbReference type="SAM" id="Phobius"/>
    </source>
</evidence>
<dbReference type="EMBL" id="CP051177">
    <property type="protein sequence ID" value="QKX52056.1"/>
    <property type="molecule type" value="Genomic_DNA"/>
</dbReference>
<feature type="transmembrane region" description="Helical" evidence="1">
    <location>
        <begin position="32"/>
        <end position="51"/>
    </location>
</feature>
<protein>
    <submittedName>
        <fullName evidence="2">Uncharacterized protein</fullName>
    </submittedName>
</protein>
<dbReference type="AlphaFoldDB" id="A0A7H8QDM7"/>
<name>A0A7H8QDM7_9BACL</name>
<accession>A0A7H8QDM7</accession>
<keyword evidence="3" id="KW-1185">Reference proteome</keyword>
<gene>
    <name evidence="2" type="ORF">HF394_16555</name>
</gene>
<keyword evidence="1" id="KW-0812">Transmembrane</keyword>
<evidence type="ECO:0000313" key="3">
    <source>
        <dbReference type="Proteomes" id="UP000509222"/>
    </source>
</evidence>
<evidence type="ECO:0000313" key="2">
    <source>
        <dbReference type="EMBL" id="QKX52056.1"/>
    </source>
</evidence>
<sequence>MQPTTIIEISFILVVTALLSVAALFLRKPLKILILIAAGFILIGSIIFYSTRPIIVENQTNEAIQQLDTHLTSTFNGESWEIFDTDDYEIKKIKFLHVIFNNEPMIVYEYKITESAIKQLSFWGKENGDNAEVLLENGIDPQHIE</sequence>
<keyword evidence="1" id="KW-0472">Membrane</keyword>
<feature type="transmembrane region" description="Helical" evidence="1">
    <location>
        <begin position="6"/>
        <end position="25"/>
    </location>
</feature>